<dbReference type="Proteomes" id="UP000658390">
    <property type="component" value="Unassembled WGS sequence"/>
</dbReference>
<dbReference type="PROSITE" id="PS51257">
    <property type="entry name" value="PROKAR_LIPOPROTEIN"/>
    <property type="match status" value="1"/>
</dbReference>
<dbReference type="AlphaFoldDB" id="A0A8I1FTL7"/>
<organism evidence="2 3">
    <name type="scientific">Pseudomonas psychrophila</name>
    <dbReference type="NCBI Taxonomy" id="122355"/>
    <lineage>
        <taxon>Bacteria</taxon>
        <taxon>Pseudomonadati</taxon>
        <taxon>Pseudomonadota</taxon>
        <taxon>Gammaproteobacteria</taxon>
        <taxon>Pseudomonadales</taxon>
        <taxon>Pseudomonadaceae</taxon>
        <taxon>Pseudomonas</taxon>
    </lineage>
</organism>
<feature type="chain" id="PRO_5034077463" evidence="1">
    <location>
        <begin position="20"/>
        <end position="172"/>
    </location>
</feature>
<accession>A0A8I1FTL7</accession>
<comment type="caution">
    <text evidence="2">The sequence shown here is derived from an EMBL/GenBank/DDBJ whole genome shotgun (WGS) entry which is preliminary data.</text>
</comment>
<dbReference type="Pfam" id="PF11745">
    <property type="entry name" value="DUF3304"/>
    <property type="match status" value="1"/>
</dbReference>
<evidence type="ECO:0000313" key="3">
    <source>
        <dbReference type="Proteomes" id="UP000658390"/>
    </source>
</evidence>
<evidence type="ECO:0000256" key="1">
    <source>
        <dbReference type="SAM" id="SignalP"/>
    </source>
</evidence>
<proteinExistence type="predicted"/>
<name>A0A8I1FTL7_9PSED</name>
<gene>
    <name evidence="2" type="ORF">JFT45_10580</name>
</gene>
<sequence length="172" mass="18639">MIRLLLVMLVSGLSLQGCAQSQPERLGTPIEGYSHTSAAINRFSVNGNGGPNVGPYGGGGKQNCCAPLPVKWHPGLTVVVEWEKDPNPHASANWPPLGTDGYRAAYKLHAAKYTRHRAVVAVAPYERLGVVNVHFLPCNQVAVTAGLMLPRTPKYPYRFPQKMEEPATCPKP</sequence>
<reference evidence="2" key="1">
    <citation type="submission" date="2020-12" db="EMBL/GenBank/DDBJ databases">
        <title>Antibiotic resistance and phylogeny of Pseudomonas spp. isolated over three decades from chicken meat in the Norwegian food chain.</title>
        <authorList>
            <person name="Moen B."/>
        </authorList>
    </citation>
    <scope>NUCLEOTIDE SEQUENCE</scope>
    <source>
        <strain evidence="2">MF6762</strain>
    </source>
</reference>
<feature type="signal peptide" evidence="1">
    <location>
        <begin position="1"/>
        <end position="19"/>
    </location>
</feature>
<protein>
    <submittedName>
        <fullName evidence="2">DUF3304 domain-containing protein</fullName>
    </submittedName>
</protein>
<evidence type="ECO:0000313" key="2">
    <source>
        <dbReference type="EMBL" id="MBJ2256959.1"/>
    </source>
</evidence>
<dbReference type="RefSeq" id="WP_198821834.1">
    <property type="nucleotide sequence ID" value="NZ_JAEKCZ010000008.1"/>
</dbReference>
<dbReference type="InterPro" id="IPR021733">
    <property type="entry name" value="DUF3304"/>
</dbReference>
<keyword evidence="1" id="KW-0732">Signal</keyword>
<dbReference type="EMBL" id="JAEKCZ010000008">
    <property type="protein sequence ID" value="MBJ2256959.1"/>
    <property type="molecule type" value="Genomic_DNA"/>
</dbReference>